<organism evidence="3 4">
    <name type="scientific">Prevotella communis</name>
    <dbReference type="NCBI Taxonomy" id="2913614"/>
    <lineage>
        <taxon>Bacteria</taxon>
        <taxon>Pseudomonadati</taxon>
        <taxon>Bacteroidota</taxon>
        <taxon>Bacteroidia</taxon>
        <taxon>Bacteroidales</taxon>
        <taxon>Prevotellaceae</taxon>
        <taxon>Prevotella</taxon>
    </lineage>
</organism>
<feature type="transmembrane region" description="Helical" evidence="1">
    <location>
        <begin position="87"/>
        <end position="109"/>
    </location>
</feature>
<evidence type="ECO:0000259" key="2">
    <source>
        <dbReference type="Pfam" id="PF00149"/>
    </source>
</evidence>
<name>A0A1G7WZZ3_9BACT</name>
<evidence type="ECO:0000256" key="1">
    <source>
        <dbReference type="SAM" id="Phobius"/>
    </source>
</evidence>
<dbReference type="Proteomes" id="UP000198779">
    <property type="component" value="Unassembled WGS sequence"/>
</dbReference>
<feature type="transmembrane region" description="Helical" evidence="1">
    <location>
        <begin position="25"/>
        <end position="47"/>
    </location>
</feature>
<dbReference type="AlphaFoldDB" id="A0A1G7WZZ3"/>
<dbReference type="Pfam" id="PF00149">
    <property type="entry name" value="Metallophos"/>
    <property type="match status" value="1"/>
</dbReference>
<gene>
    <name evidence="3" type="ORF">SAMN04487901_10942</name>
</gene>
<dbReference type="STRING" id="645274.SAMN04487901_10942"/>
<evidence type="ECO:0000313" key="4">
    <source>
        <dbReference type="Proteomes" id="UP000198779"/>
    </source>
</evidence>
<feature type="domain" description="Calcineurin-like phosphoesterase" evidence="2">
    <location>
        <begin position="169"/>
        <end position="327"/>
    </location>
</feature>
<keyword evidence="1" id="KW-1133">Transmembrane helix</keyword>
<feature type="transmembrane region" description="Helical" evidence="1">
    <location>
        <begin position="121"/>
        <end position="143"/>
    </location>
</feature>
<dbReference type="CDD" id="cd07385">
    <property type="entry name" value="MPP_YkuE_C"/>
    <property type="match status" value="1"/>
</dbReference>
<keyword evidence="1" id="KW-0472">Membrane</keyword>
<dbReference type="PANTHER" id="PTHR31302:SF0">
    <property type="entry name" value="TRANSMEMBRANE PROTEIN WITH METALLOPHOSPHOESTERASE DOMAIN"/>
    <property type="match status" value="1"/>
</dbReference>
<keyword evidence="4" id="KW-1185">Reference proteome</keyword>
<dbReference type="InterPro" id="IPR029052">
    <property type="entry name" value="Metallo-depent_PP-like"/>
</dbReference>
<reference evidence="4" key="1">
    <citation type="submission" date="2016-10" db="EMBL/GenBank/DDBJ databases">
        <authorList>
            <person name="Varghese N."/>
            <person name="Submissions S."/>
        </authorList>
    </citation>
    <scope>NUCLEOTIDE SEQUENCE [LARGE SCALE GENOMIC DNA]</scope>
    <source>
        <strain evidence="4">BP1-148</strain>
    </source>
</reference>
<dbReference type="SUPFAM" id="SSF56300">
    <property type="entry name" value="Metallo-dependent phosphatases"/>
    <property type="match status" value="1"/>
</dbReference>
<dbReference type="InterPro" id="IPR051158">
    <property type="entry name" value="Metallophosphoesterase_sf"/>
</dbReference>
<dbReference type="Gene3D" id="3.60.21.10">
    <property type="match status" value="1"/>
</dbReference>
<proteinExistence type="predicted"/>
<protein>
    <recommendedName>
        <fullName evidence="2">Calcineurin-like phosphoesterase domain-containing protein</fullName>
    </recommendedName>
</protein>
<feature type="transmembrane region" description="Helical" evidence="1">
    <location>
        <begin position="53"/>
        <end position="75"/>
    </location>
</feature>
<dbReference type="PANTHER" id="PTHR31302">
    <property type="entry name" value="TRANSMEMBRANE PROTEIN WITH METALLOPHOSPHOESTERASE DOMAIN-RELATED"/>
    <property type="match status" value="1"/>
</dbReference>
<evidence type="ECO:0000313" key="3">
    <source>
        <dbReference type="EMBL" id="SDG76880.1"/>
    </source>
</evidence>
<accession>A0A1G7WZZ3</accession>
<dbReference type="InterPro" id="IPR004843">
    <property type="entry name" value="Calcineurin-like_PHP"/>
</dbReference>
<dbReference type="GO" id="GO:0016787">
    <property type="term" value="F:hydrolase activity"/>
    <property type="evidence" value="ECO:0007669"/>
    <property type="project" value="InterPro"/>
</dbReference>
<keyword evidence="1" id="KW-0812">Transmembrane</keyword>
<sequence>MHFSAHPFFISLPFFQILHPQTSMWFLLFMILPFIGLAYVGWHIWVLLPLASIWKGLILTTGIACFFMLFLNFSGALEKIPLPLSRILYETGTTTILVLLYLVILFLVLDLGRLVHLVPRSWLYANGVTSVAILGMMLTVFLCGNIHYHNKVRVALNLQTTKPLKKDYTIVMASDLHLGYHNTRSDLAKWVDMMNAEQPDLILIAGDIIDISVRPLFEEKMAEEFHRLQAPVYACLGNHEYYSNEPRAQQFYTDAGIHLLKDSCVVADDLCIIGRDDRTNRHRLAIRKLMQQADSTKYQILLDHQPYYLEQAEQAGIDFQLSGHTHEGQIWPVSWITHHLYDCAWGSYQRSNTHYYVSSGLGIWGGKYRIGTQSEYIVLKLTSERQ</sequence>
<dbReference type="EMBL" id="FNCQ01000009">
    <property type="protein sequence ID" value="SDG76880.1"/>
    <property type="molecule type" value="Genomic_DNA"/>
</dbReference>